<dbReference type="InterPro" id="IPR011989">
    <property type="entry name" value="ARM-like"/>
</dbReference>
<comment type="caution">
    <text evidence="4">The sequence shown here is derived from an EMBL/GenBank/DDBJ whole genome shotgun (WGS) entry which is preliminary data.</text>
</comment>
<feature type="compositionally biased region" description="Gly residues" evidence="2">
    <location>
        <begin position="670"/>
        <end position="685"/>
    </location>
</feature>
<dbReference type="Gene3D" id="1.25.10.10">
    <property type="entry name" value="Leucine-rich Repeat Variant"/>
    <property type="match status" value="1"/>
</dbReference>
<sequence>MKSRSKDHLSDADAVYKEELDKLVEELEASRLDDTVAQPLLLQLVEHATKDAGNITTVPKALQFLIEHKGKLCDVYTSYVRTLGDDSYSVFLILELMSFLDAIATPADASKEGQPEKDELAQFKLMLYKIEAGMVAERLIADARTTEEVRSKLVNRKINDWGNEFLTSFSTQIVRFFNMQATRDVYDSMARSPYQMDVAAEVKASVLQRFDTVVVISEALKFTEAITDYFFQHGFEFEAIDLLLEVDLIESIRGKCGNDYDLITRVTSYLISISAYAATHAETRRMLVVAYEILLEAERFAEALRLALKLDEPERLKEVIFSCGNANVRKQLAFSCAAHGTHLSYTEEDLAPGCKLGAEDLEELNMLSSGEHFSGLFLTLAVELDVVDPKMPKDIFKAYPFTKLSTNFSLNDGRTSKGVALDSALGNLSHTFVNAFLNCGFGTDLLINVSESDWVYHHNDYGLLCAVASVGIISLWNVEEGLSRVDKYEYSSNSYVKAGVYAAYGLSSCGVLSEADPLAGLLQYKLDSDDKLESLGAVLGLGFGYAGTQRESLLEYLVPLRHGGGGAGTHLRRVGEAGGVGGHHPAAAGHARERPGHAGQGAVRLRAGHAADRPDGGGGRGGGGAGGGGGHARAPRGGDGGRLRLRGLRGRDPHPALLEVLRLFGQLPQAGGGEAGGGGRHGGGRPAQAEESARRRAAAGQEQVAVADAKVRAQGQAVLEGGLQGRGGGAGVQEVPGERVVHRHSGHRADGARRPGRLRHAAAAAGAPAAVRESVRAARGAAGVGAGLRVEPDAAGGGHSVEADARRGLLRDAARHIRARPGGGRDEQRAHCAAAAEPGQEPHAGHDGDFRDPHRGGASAHGQGHDHDIAAALGGFPAQEGVLGGAAAGGDSRSRHQEHLRGGDAVHAAVYGARHSAALADYAHAGHRARADSVPRRQHGGDDGHRRQAAPHLRLPDAPDPGAGRLGRARGAGVGGVRSVHDGVGGHRHRRKERRGDDGLTRMAQNRA</sequence>
<dbReference type="PANTHER" id="PTHR10943">
    <property type="entry name" value="26S PROTEASOME NON-ATPASE REGULATORY SUBUNIT"/>
    <property type="match status" value="1"/>
</dbReference>
<feature type="region of interest" description="Disordered" evidence="2">
    <location>
        <begin position="818"/>
        <end position="868"/>
    </location>
</feature>
<dbReference type="PANTHER" id="PTHR10943:SF1">
    <property type="entry name" value="26S PROTEASOME NON-ATPASE REGULATORY SUBUNIT 2"/>
    <property type="match status" value="1"/>
</dbReference>
<dbReference type="GO" id="GO:0005634">
    <property type="term" value="C:nucleus"/>
    <property type="evidence" value="ECO:0007669"/>
    <property type="project" value="TreeGrafter"/>
</dbReference>
<dbReference type="AlphaFoldDB" id="A0AAV4LSP8"/>
<protein>
    <submittedName>
        <fullName evidence="4">Proteasome 26S regulatory subunit, putative</fullName>
    </submittedName>
</protein>
<keyword evidence="4" id="KW-0647">Proteasome</keyword>
<dbReference type="RefSeq" id="XP_067714923.1">
    <property type="nucleotide sequence ID" value="XM_067858822.1"/>
</dbReference>
<organism evidence="4 5">
    <name type="scientific">Babesia caballi</name>
    <dbReference type="NCBI Taxonomy" id="5871"/>
    <lineage>
        <taxon>Eukaryota</taxon>
        <taxon>Sar</taxon>
        <taxon>Alveolata</taxon>
        <taxon>Apicomplexa</taxon>
        <taxon>Aconoidasida</taxon>
        <taxon>Piroplasmida</taxon>
        <taxon>Babesiidae</taxon>
        <taxon>Babesia</taxon>
    </lineage>
</organism>
<feature type="compositionally biased region" description="Basic and acidic residues" evidence="2">
    <location>
        <begin position="843"/>
        <end position="855"/>
    </location>
</feature>
<evidence type="ECO:0000256" key="1">
    <source>
        <dbReference type="ARBA" id="ARBA00022737"/>
    </source>
</evidence>
<dbReference type="EMBL" id="BPLF01000002">
    <property type="protein sequence ID" value="GIX62854.1"/>
    <property type="molecule type" value="Genomic_DNA"/>
</dbReference>
<feature type="domain" description="RPN1 N-terminal" evidence="3">
    <location>
        <begin position="21"/>
        <end position="399"/>
    </location>
</feature>
<keyword evidence="1" id="KW-0677">Repeat</keyword>
<reference evidence="4 5" key="1">
    <citation type="submission" date="2021-06" db="EMBL/GenBank/DDBJ databases">
        <title>Genome sequence of Babesia caballi.</title>
        <authorList>
            <person name="Yamagishi J."/>
            <person name="Kidaka T."/>
            <person name="Ochi A."/>
        </authorList>
    </citation>
    <scope>NUCLEOTIDE SEQUENCE [LARGE SCALE GENOMIC DNA]</scope>
    <source>
        <strain evidence="4">USDA-D6B2</strain>
    </source>
</reference>
<feature type="region of interest" description="Disordered" evidence="2">
    <location>
        <begin position="926"/>
        <end position="1008"/>
    </location>
</feature>
<accession>A0AAV4LSP8</accession>
<evidence type="ECO:0000313" key="5">
    <source>
        <dbReference type="Proteomes" id="UP001497744"/>
    </source>
</evidence>
<gene>
    <name evidence="4" type="ORF">BcabD6B2_22890</name>
</gene>
<dbReference type="GO" id="GO:0034515">
    <property type="term" value="C:proteasome storage granule"/>
    <property type="evidence" value="ECO:0007669"/>
    <property type="project" value="TreeGrafter"/>
</dbReference>
<dbReference type="InterPro" id="IPR040892">
    <property type="entry name" value="RPN1_N"/>
</dbReference>
<evidence type="ECO:0000259" key="3">
    <source>
        <dbReference type="Pfam" id="PF17781"/>
    </source>
</evidence>
<dbReference type="GO" id="GO:0008540">
    <property type="term" value="C:proteasome regulatory particle, base subcomplex"/>
    <property type="evidence" value="ECO:0007669"/>
    <property type="project" value="TreeGrafter"/>
</dbReference>
<dbReference type="GO" id="GO:0043161">
    <property type="term" value="P:proteasome-mediated ubiquitin-dependent protein catabolic process"/>
    <property type="evidence" value="ECO:0007669"/>
    <property type="project" value="TreeGrafter"/>
</dbReference>
<proteinExistence type="predicted"/>
<feature type="region of interest" description="Disordered" evidence="2">
    <location>
        <begin position="669"/>
        <end position="701"/>
    </location>
</feature>
<dbReference type="Pfam" id="PF17781">
    <property type="entry name" value="RPN1_RPN2_N"/>
    <property type="match status" value="1"/>
</dbReference>
<keyword evidence="5" id="KW-1185">Reference proteome</keyword>
<feature type="compositionally biased region" description="Basic and acidic residues" evidence="2">
    <location>
        <begin position="929"/>
        <end position="946"/>
    </location>
</feature>
<evidence type="ECO:0000313" key="4">
    <source>
        <dbReference type="EMBL" id="GIX62854.1"/>
    </source>
</evidence>
<feature type="compositionally biased region" description="Gly residues" evidence="2">
    <location>
        <begin position="616"/>
        <end position="631"/>
    </location>
</feature>
<feature type="region of interest" description="Disordered" evidence="2">
    <location>
        <begin position="577"/>
        <end position="644"/>
    </location>
</feature>
<dbReference type="Proteomes" id="UP001497744">
    <property type="component" value="Unassembled WGS sequence"/>
</dbReference>
<evidence type="ECO:0000256" key="2">
    <source>
        <dbReference type="SAM" id="MobiDB-lite"/>
    </source>
</evidence>
<dbReference type="GeneID" id="94194335"/>
<name>A0AAV4LSP8_BABCB</name>